<proteinExistence type="predicted"/>
<name>A0A3B1B2L5_9ZZZZ</name>
<dbReference type="AlphaFoldDB" id="A0A3B1B2L5"/>
<protein>
    <submittedName>
        <fullName evidence="1">Uncharacterized protein</fullName>
    </submittedName>
</protein>
<evidence type="ECO:0000313" key="1">
    <source>
        <dbReference type="EMBL" id="VAX06183.1"/>
    </source>
</evidence>
<gene>
    <name evidence="1" type="ORF">MNBD_GAMMA25-340</name>
</gene>
<reference evidence="1" key="1">
    <citation type="submission" date="2018-06" db="EMBL/GenBank/DDBJ databases">
        <authorList>
            <person name="Zhirakovskaya E."/>
        </authorList>
    </citation>
    <scope>NUCLEOTIDE SEQUENCE</scope>
</reference>
<accession>A0A3B1B2L5</accession>
<organism evidence="1">
    <name type="scientific">hydrothermal vent metagenome</name>
    <dbReference type="NCBI Taxonomy" id="652676"/>
    <lineage>
        <taxon>unclassified sequences</taxon>
        <taxon>metagenomes</taxon>
        <taxon>ecological metagenomes</taxon>
    </lineage>
</organism>
<sequence>MPDLRLMILLYFVCELLVAGVSKTVNKETGLLGWKLTQGSLQLELIQRLPDQTRAFLLGRGFPHDISDKLAHSCVFQTILRNTDKIDNIHSSALTVSLKDWQINQAGVIQSLKLKESWDQSWADNIVSPAARLAFRWATFPTTQTFQAGDYNWGMIIFGPPPGTQFDLQILWTKDDKKYSSEIKKLNCADDR</sequence>
<dbReference type="EMBL" id="UOFY01000006">
    <property type="protein sequence ID" value="VAX06183.1"/>
    <property type="molecule type" value="Genomic_DNA"/>
</dbReference>